<name>A0ABS3J5M8_9HYPH</name>
<evidence type="ECO:0008006" key="3">
    <source>
        <dbReference type="Google" id="ProtNLM"/>
    </source>
</evidence>
<dbReference type="Proteomes" id="UP000664288">
    <property type="component" value="Unassembled WGS sequence"/>
</dbReference>
<comment type="caution">
    <text evidence="1">The sequence shown here is derived from an EMBL/GenBank/DDBJ whole genome shotgun (WGS) entry which is preliminary data.</text>
</comment>
<dbReference type="PANTHER" id="PTHR30441">
    <property type="entry name" value="DUF748 DOMAIN-CONTAINING PROTEIN"/>
    <property type="match status" value="1"/>
</dbReference>
<gene>
    <name evidence="1" type="ORF">J1C47_15075</name>
</gene>
<proteinExistence type="predicted"/>
<dbReference type="PANTHER" id="PTHR30441:SF4">
    <property type="entry name" value="PROTEIN ASMA"/>
    <property type="match status" value="1"/>
</dbReference>
<dbReference type="RefSeq" id="WP_207351606.1">
    <property type="nucleotide sequence ID" value="NZ_JAFMPY010000016.1"/>
</dbReference>
<protein>
    <recommendedName>
        <fullName evidence="3">AsmA family protein</fullName>
    </recommendedName>
</protein>
<organism evidence="1 2">
    <name type="scientific">Jiella sonneratiae</name>
    <dbReference type="NCBI Taxonomy" id="2816856"/>
    <lineage>
        <taxon>Bacteria</taxon>
        <taxon>Pseudomonadati</taxon>
        <taxon>Pseudomonadota</taxon>
        <taxon>Alphaproteobacteria</taxon>
        <taxon>Hyphomicrobiales</taxon>
        <taxon>Aurantimonadaceae</taxon>
        <taxon>Jiella</taxon>
    </lineage>
</organism>
<dbReference type="InterPro" id="IPR052894">
    <property type="entry name" value="AsmA-related"/>
</dbReference>
<accession>A0ABS3J5M8</accession>
<evidence type="ECO:0000313" key="2">
    <source>
        <dbReference type="Proteomes" id="UP000664288"/>
    </source>
</evidence>
<reference evidence="1 2" key="1">
    <citation type="submission" date="2021-03" db="EMBL/GenBank/DDBJ databases">
        <title>Whole genome sequence of Jiella sp. MQZ13P-4.</title>
        <authorList>
            <person name="Tuo L."/>
        </authorList>
    </citation>
    <scope>NUCLEOTIDE SEQUENCE [LARGE SCALE GENOMIC DNA]</scope>
    <source>
        <strain evidence="1 2">MQZ13P-4</strain>
    </source>
</reference>
<evidence type="ECO:0000313" key="1">
    <source>
        <dbReference type="EMBL" id="MBO0904967.1"/>
    </source>
</evidence>
<dbReference type="EMBL" id="JAFMPY010000016">
    <property type="protein sequence ID" value="MBO0904967.1"/>
    <property type="molecule type" value="Genomic_DNA"/>
</dbReference>
<sequence length="638" mass="65932">MRTQWPALRGRLAQRLRHGGRHRRRWLALGIAAALALIVVFAAVLPGLALGSDRARALVVERLENLTGRNVSIDGRIDFAILPRARLSLEHVRLGDDDLTVDTLVANFSLFDVISGKGDISRLVLVRPEWRSAHAPAASGEAATAAAVAGLSTPGTGSGLLLGLRSLLPRLGGIHQIEIRDGLFRPAGPGFAGPRGVSNANLEIGQSGSGDTLRLSGGFVWNGQPTTVDLEVSSDRPLREGGAGNLDFRVDSPALSADFSGTVAIADFREAAGRLRIDTQSFTRGIEWLFAPKTRVPELGAITLAGDLSLSGDNAELRQADLRIAGSEGHGAMEARFDGALPVVGGTLAFNELNLTPVARSIAPYPRNPFDFERPLGVEFANLLQMEIRLSASDLVLGTIPFRDVAAVISAGGGVAKLDVGDATFFGGRGQAALTVDGTAAEPQVSGWVSASGIDTASLMNGLAIQSIGLTGTSAVRAKIATPAENWRSILSNLAVSARFSTSGGALSGFDPTVFAEPGARPLAAGTHGGTIPFDALEAKLELVGTTIDLDQMTLRNEAGTLTASGRYFAKNNVVAVKGTFAPKTVTPASAETPTAAAVTAAGGGAAEAGSGGTTGVSFVMAGQWPDPSVTTTPLPDQ</sequence>
<keyword evidence="2" id="KW-1185">Reference proteome</keyword>